<keyword evidence="2" id="KW-0805">Transcription regulation</keyword>
<feature type="domain" description="Response regulatory" evidence="8">
    <location>
        <begin position="67"/>
        <end position="183"/>
    </location>
</feature>
<dbReference type="SMART" id="SM00448">
    <property type="entry name" value="REC"/>
    <property type="match status" value="1"/>
</dbReference>
<dbReference type="PRINTS" id="PR00038">
    <property type="entry name" value="HTHLUXR"/>
</dbReference>
<evidence type="ECO:0000259" key="7">
    <source>
        <dbReference type="PROSITE" id="PS50043"/>
    </source>
</evidence>
<dbReference type="CDD" id="cd06170">
    <property type="entry name" value="LuxR_C_like"/>
    <property type="match status" value="1"/>
</dbReference>
<name>A0A1M7RJZ2_9ACTN</name>
<evidence type="ECO:0000256" key="5">
    <source>
        <dbReference type="PROSITE-ProRule" id="PRU00169"/>
    </source>
</evidence>
<feature type="modified residue" description="4-aspartylphosphate" evidence="5">
    <location>
        <position position="118"/>
    </location>
</feature>
<dbReference type="InterPro" id="IPR011006">
    <property type="entry name" value="CheY-like_superfamily"/>
</dbReference>
<dbReference type="AlphaFoldDB" id="A0A1M7RJZ2"/>
<feature type="domain" description="HTH luxR-type" evidence="7">
    <location>
        <begin position="211"/>
        <end position="276"/>
    </location>
</feature>
<dbReference type="SUPFAM" id="SSF52172">
    <property type="entry name" value="CheY-like"/>
    <property type="match status" value="1"/>
</dbReference>
<dbReference type="EMBL" id="FRCS01000016">
    <property type="protein sequence ID" value="SHN46482.1"/>
    <property type="molecule type" value="Genomic_DNA"/>
</dbReference>
<gene>
    <name evidence="9" type="ORF">SAMN05443668_11618</name>
</gene>
<dbReference type="PANTHER" id="PTHR43214:SF24">
    <property type="entry name" value="TRANSCRIPTIONAL REGULATORY PROTEIN NARL-RELATED"/>
    <property type="match status" value="1"/>
</dbReference>
<dbReference type="InterPro" id="IPR001789">
    <property type="entry name" value="Sig_transdc_resp-reg_receiver"/>
</dbReference>
<protein>
    <submittedName>
        <fullName evidence="9">Two component transcriptional regulator, LuxR family</fullName>
    </submittedName>
</protein>
<keyword evidence="3" id="KW-0238">DNA-binding</keyword>
<organism evidence="9 10">
    <name type="scientific">Cryptosporangium aurantiacum</name>
    <dbReference type="NCBI Taxonomy" id="134849"/>
    <lineage>
        <taxon>Bacteria</taxon>
        <taxon>Bacillati</taxon>
        <taxon>Actinomycetota</taxon>
        <taxon>Actinomycetes</taxon>
        <taxon>Cryptosporangiales</taxon>
        <taxon>Cryptosporangiaceae</taxon>
        <taxon>Cryptosporangium</taxon>
    </lineage>
</organism>
<feature type="compositionally biased region" description="Low complexity" evidence="6">
    <location>
        <begin position="10"/>
        <end position="47"/>
    </location>
</feature>
<evidence type="ECO:0000313" key="9">
    <source>
        <dbReference type="EMBL" id="SHN46482.1"/>
    </source>
</evidence>
<evidence type="ECO:0000256" key="6">
    <source>
        <dbReference type="SAM" id="MobiDB-lite"/>
    </source>
</evidence>
<keyword evidence="1 5" id="KW-0597">Phosphoprotein</keyword>
<dbReference type="GO" id="GO:0006355">
    <property type="term" value="P:regulation of DNA-templated transcription"/>
    <property type="evidence" value="ECO:0007669"/>
    <property type="project" value="InterPro"/>
</dbReference>
<dbReference type="STRING" id="134849.SAMN05443668_11618"/>
<evidence type="ECO:0000256" key="3">
    <source>
        <dbReference type="ARBA" id="ARBA00023125"/>
    </source>
</evidence>
<dbReference type="PANTHER" id="PTHR43214">
    <property type="entry name" value="TWO-COMPONENT RESPONSE REGULATOR"/>
    <property type="match status" value="1"/>
</dbReference>
<dbReference type="OrthoDB" id="9808843at2"/>
<dbReference type="Proteomes" id="UP000184440">
    <property type="component" value="Unassembled WGS sequence"/>
</dbReference>
<evidence type="ECO:0000256" key="2">
    <source>
        <dbReference type="ARBA" id="ARBA00023015"/>
    </source>
</evidence>
<feature type="region of interest" description="Disordered" evidence="6">
    <location>
        <begin position="1"/>
        <end position="56"/>
    </location>
</feature>
<dbReference type="SMART" id="SM00421">
    <property type="entry name" value="HTH_LUXR"/>
    <property type="match status" value="1"/>
</dbReference>
<dbReference type="InterPro" id="IPR058245">
    <property type="entry name" value="NreC/VraR/RcsB-like_REC"/>
</dbReference>
<dbReference type="GO" id="GO:0003677">
    <property type="term" value="F:DNA binding"/>
    <property type="evidence" value="ECO:0007669"/>
    <property type="project" value="UniProtKB-KW"/>
</dbReference>
<dbReference type="PROSITE" id="PS50110">
    <property type="entry name" value="RESPONSE_REGULATORY"/>
    <property type="match status" value="1"/>
</dbReference>
<sequence length="286" mass="29038">MSTPSTGDDAAAGRGVAGPAAGRGANGPAAGRGANGPAAGRGANGPAAGRGAGGGQEVGVGGGAPIRVVIADDHALIRSGLSGMLGAQPDIEVIDAVADGAAAIAAAERLRPEVVVMDIRMPGVNGIDATRRIRRAPDAPRVLVLTTFDLDEYVYEALRAGAGGFLLKDAPPGQLAEAVRTVAGGEELLAPAVTRRLISRFLRVPPSHRAAERLAATLTERELDVLRELAAGRSNTEIAGRLHISEATAKTHVSRVLTKLDLRDRVQAVVYAYENGVVSPGAPDGG</sequence>
<evidence type="ECO:0000259" key="8">
    <source>
        <dbReference type="PROSITE" id="PS50110"/>
    </source>
</evidence>
<dbReference type="Pfam" id="PF00072">
    <property type="entry name" value="Response_reg"/>
    <property type="match status" value="1"/>
</dbReference>
<dbReference type="CDD" id="cd17535">
    <property type="entry name" value="REC_NarL-like"/>
    <property type="match status" value="1"/>
</dbReference>
<dbReference type="InterPro" id="IPR016032">
    <property type="entry name" value="Sig_transdc_resp-reg_C-effctor"/>
</dbReference>
<dbReference type="GO" id="GO:0000160">
    <property type="term" value="P:phosphorelay signal transduction system"/>
    <property type="evidence" value="ECO:0007669"/>
    <property type="project" value="InterPro"/>
</dbReference>
<reference evidence="9 10" key="1">
    <citation type="submission" date="2016-11" db="EMBL/GenBank/DDBJ databases">
        <authorList>
            <person name="Jaros S."/>
            <person name="Januszkiewicz K."/>
            <person name="Wedrychowicz H."/>
        </authorList>
    </citation>
    <scope>NUCLEOTIDE SEQUENCE [LARGE SCALE GENOMIC DNA]</scope>
    <source>
        <strain evidence="9 10">DSM 46144</strain>
    </source>
</reference>
<accession>A0A1M7RJZ2</accession>
<dbReference type="SUPFAM" id="SSF46894">
    <property type="entry name" value="C-terminal effector domain of the bipartite response regulators"/>
    <property type="match status" value="1"/>
</dbReference>
<evidence type="ECO:0000256" key="1">
    <source>
        <dbReference type="ARBA" id="ARBA00022553"/>
    </source>
</evidence>
<keyword evidence="10" id="KW-1185">Reference proteome</keyword>
<evidence type="ECO:0000313" key="10">
    <source>
        <dbReference type="Proteomes" id="UP000184440"/>
    </source>
</evidence>
<dbReference type="PROSITE" id="PS50043">
    <property type="entry name" value="HTH_LUXR_2"/>
    <property type="match status" value="1"/>
</dbReference>
<dbReference type="Gene3D" id="3.40.50.2300">
    <property type="match status" value="1"/>
</dbReference>
<proteinExistence type="predicted"/>
<keyword evidence="4" id="KW-0804">Transcription</keyword>
<dbReference type="InterPro" id="IPR039420">
    <property type="entry name" value="WalR-like"/>
</dbReference>
<dbReference type="Pfam" id="PF00196">
    <property type="entry name" value="GerE"/>
    <property type="match status" value="1"/>
</dbReference>
<evidence type="ECO:0000256" key="4">
    <source>
        <dbReference type="ARBA" id="ARBA00023163"/>
    </source>
</evidence>
<dbReference type="InterPro" id="IPR000792">
    <property type="entry name" value="Tscrpt_reg_LuxR_C"/>
</dbReference>